<organism evidence="2 3">
    <name type="scientific">Rhodovulum euryhalinum</name>
    <dbReference type="NCBI Taxonomy" id="35805"/>
    <lineage>
        <taxon>Bacteria</taxon>
        <taxon>Pseudomonadati</taxon>
        <taxon>Pseudomonadota</taxon>
        <taxon>Alphaproteobacteria</taxon>
        <taxon>Rhodobacterales</taxon>
        <taxon>Paracoccaceae</taxon>
        <taxon>Rhodovulum</taxon>
    </lineage>
</organism>
<gene>
    <name evidence="2" type="ORF">EV655_10672</name>
</gene>
<dbReference type="EMBL" id="SLWW01000006">
    <property type="protein sequence ID" value="TCO71580.1"/>
    <property type="molecule type" value="Genomic_DNA"/>
</dbReference>
<protein>
    <submittedName>
        <fullName evidence="2">Uncharacterized protein</fullName>
    </submittedName>
</protein>
<feature type="chain" id="PRO_5020244194" evidence="1">
    <location>
        <begin position="19"/>
        <end position="475"/>
    </location>
</feature>
<dbReference type="Proteomes" id="UP000295142">
    <property type="component" value="Unassembled WGS sequence"/>
</dbReference>
<accession>A0A4V2SAG3</accession>
<keyword evidence="3" id="KW-1185">Reference proteome</keyword>
<sequence>MRLTLTAALCLTASAVSASDAVEGTATRFTSPNGVTETCVRIAPMPGAVYSEADLAAEAAFCAIDLYDPAVGLCPKTWSTSPGMILHDLSEGPYAGDRRGFEANACPQGKEAKEASGGELAKFKPTMNARGTSGTFSPSPLLYYHLSRYFGMDIGVPVAVWRSMDRGAHLSEVARPGVAISGHSHSSDMNRSGWQILVAADQDPGTYSPTDELFTADRSALYGVMLKSKGDRYNSEVNGTRASGWGKGQNLDFQKTAPFLALRAAGPIEAAIAAGVAEAVKDPQIARDMGAGVAPAQVAYWMEDLTGLVLLDFILSQQDRVGNIDFVPVWHWVETGAVRTQAAAKHGDDAPPAPGAIRIKRTHLNDNDAGARVEYANYAKSTGMLEGLRHFPAGTYSRLMALNEDLAAGGPLHAYLKDSFGLTEAQFGQLVRNTAMAADILSAACAGGTLAFDLEAEAFLKDGKVSPAAVDCAGR</sequence>
<evidence type="ECO:0000256" key="1">
    <source>
        <dbReference type="SAM" id="SignalP"/>
    </source>
</evidence>
<evidence type="ECO:0000313" key="2">
    <source>
        <dbReference type="EMBL" id="TCO71580.1"/>
    </source>
</evidence>
<reference evidence="2 3" key="1">
    <citation type="submission" date="2019-03" db="EMBL/GenBank/DDBJ databases">
        <title>Genomic Encyclopedia of Type Strains, Phase IV (KMG-IV): sequencing the most valuable type-strain genomes for metagenomic binning, comparative biology and taxonomic classification.</title>
        <authorList>
            <person name="Goeker M."/>
        </authorList>
    </citation>
    <scope>NUCLEOTIDE SEQUENCE [LARGE SCALE GENOMIC DNA]</scope>
    <source>
        <strain evidence="2 3">DSM 4868</strain>
    </source>
</reference>
<comment type="caution">
    <text evidence="2">The sequence shown here is derived from an EMBL/GenBank/DDBJ whole genome shotgun (WGS) entry which is preliminary data.</text>
</comment>
<evidence type="ECO:0000313" key="3">
    <source>
        <dbReference type="Proteomes" id="UP000295142"/>
    </source>
</evidence>
<dbReference type="RefSeq" id="WP_132543854.1">
    <property type="nucleotide sequence ID" value="NZ_SLWW01000006.1"/>
</dbReference>
<name>A0A4V2SAG3_9RHOB</name>
<feature type="signal peptide" evidence="1">
    <location>
        <begin position="1"/>
        <end position="18"/>
    </location>
</feature>
<dbReference type="OrthoDB" id="7793372at2"/>
<proteinExistence type="predicted"/>
<dbReference type="AlphaFoldDB" id="A0A4V2SAG3"/>
<keyword evidence="1" id="KW-0732">Signal</keyword>